<evidence type="ECO:0000256" key="5">
    <source>
        <dbReference type="ARBA" id="ARBA00023157"/>
    </source>
</evidence>
<proteinExistence type="inferred from homology"/>
<feature type="domain" description="Chemokine interleukin-8-like" evidence="8">
    <location>
        <begin position="28"/>
        <end position="89"/>
    </location>
</feature>
<comment type="similarity">
    <text evidence="2 6">Belongs to the intercrine alpha (chemokine CxC) family.</text>
</comment>
<protein>
    <recommendedName>
        <fullName evidence="6">C-X-C motif chemokine</fullName>
    </recommendedName>
</protein>
<comment type="subcellular location">
    <subcellularLocation>
        <location evidence="1 6">Secreted</location>
    </subcellularLocation>
</comment>
<evidence type="ECO:0000256" key="1">
    <source>
        <dbReference type="ARBA" id="ARBA00004613"/>
    </source>
</evidence>
<dbReference type="RefSeq" id="XP_060043873.1">
    <property type="nucleotide sequence ID" value="XM_060187890.1"/>
</dbReference>
<keyword evidence="6" id="KW-0145">Chemotaxis</keyword>
<dbReference type="PRINTS" id="PR00437">
    <property type="entry name" value="SMALLCYTKCXC"/>
</dbReference>
<reference evidence="10" key="1">
    <citation type="submission" date="2025-08" db="UniProtKB">
        <authorList>
            <consortium name="RefSeq"/>
        </authorList>
    </citation>
    <scope>IDENTIFICATION</scope>
</reference>
<dbReference type="Pfam" id="PF00048">
    <property type="entry name" value="IL8"/>
    <property type="match status" value="1"/>
</dbReference>
<dbReference type="Proteomes" id="UP001652624">
    <property type="component" value="Chromosome 3"/>
</dbReference>
<evidence type="ECO:0000259" key="8">
    <source>
        <dbReference type="SMART" id="SM00199"/>
    </source>
</evidence>
<dbReference type="PANTHER" id="PTHR12015:SF210">
    <property type="entry name" value="C-X-C MOTIF CHEMOKINE 9"/>
    <property type="match status" value="1"/>
</dbReference>
<dbReference type="CDD" id="cd00273">
    <property type="entry name" value="Chemokine_CXC"/>
    <property type="match status" value="1"/>
</dbReference>
<feature type="compositionally biased region" description="Basic residues" evidence="7">
    <location>
        <begin position="94"/>
        <end position="113"/>
    </location>
</feature>
<feature type="signal peptide" evidence="6">
    <location>
        <begin position="1"/>
        <end position="22"/>
    </location>
</feature>
<feature type="chain" id="PRO_5044957556" description="C-X-C motif chemokine" evidence="6">
    <location>
        <begin position="23"/>
        <end position="126"/>
    </location>
</feature>
<accession>A0ABM3X4W6</accession>
<keyword evidence="5" id="KW-1015">Disulfide bond</keyword>
<dbReference type="GeneID" id="103110684"/>
<evidence type="ECO:0000256" key="7">
    <source>
        <dbReference type="SAM" id="MobiDB-lite"/>
    </source>
</evidence>
<dbReference type="InterPro" id="IPR033899">
    <property type="entry name" value="CXC_Chemokine_domain"/>
</dbReference>
<dbReference type="InterPro" id="IPR001811">
    <property type="entry name" value="Chemokine_IL8-like_dom"/>
</dbReference>
<evidence type="ECO:0000256" key="4">
    <source>
        <dbReference type="ARBA" id="ARBA00022525"/>
    </source>
</evidence>
<feature type="region of interest" description="Disordered" evidence="7">
    <location>
        <begin position="91"/>
        <end position="126"/>
    </location>
</feature>
<keyword evidence="6" id="KW-0732">Signal</keyword>
<dbReference type="Gene3D" id="2.40.50.40">
    <property type="match status" value="1"/>
</dbReference>
<organism evidence="9 10">
    <name type="scientific">Erinaceus europaeus</name>
    <name type="common">Western European hedgehog</name>
    <dbReference type="NCBI Taxonomy" id="9365"/>
    <lineage>
        <taxon>Eukaryota</taxon>
        <taxon>Metazoa</taxon>
        <taxon>Chordata</taxon>
        <taxon>Craniata</taxon>
        <taxon>Vertebrata</taxon>
        <taxon>Euteleostomi</taxon>
        <taxon>Mammalia</taxon>
        <taxon>Eutheria</taxon>
        <taxon>Laurasiatheria</taxon>
        <taxon>Eulipotyphla</taxon>
        <taxon>Erinaceidae</taxon>
        <taxon>Erinaceinae</taxon>
        <taxon>Erinaceus</taxon>
    </lineage>
</organism>
<evidence type="ECO:0000256" key="6">
    <source>
        <dbReference type="RuleBase" id="RU361149"/>
    </source>
</evidence>
<evidence type="ECO:0000313" key="10">
    <source>
        <dbReference type="RefSeq" id="XP_060043873.1"/>
    </source>
</evidence>
<evidence type="ECO:0000256" key="2">
    <source>
        <dbReference type="ARBA" id="ARBA00010665"/>
    </source>
</evidence>
<keyword evidence="4 6" id="KW-0964">Secreted</keyword>
<dbReference type="PROSITE" id="PS00471">
    <property type="entry name" value="SMALL_CYTOKINES_CXC"/>
    <property type="match status" value="1"/>
</dbReference>
<evidence type="ECO:0000313" key="9">
    <source>
        <dbReference type="Proteomes" id="UP001652624"/>
    </source>
</evidence>
<name>A0ABM3X4W6_ERIEU</name>
<dbReference type="PANTHER" id="PTHR12015">
    <property type="entry name" value="SMALL INDUCIBLE CYTOKINE A"/>
    <property type="match status" value="1"/>
</dbReference>
<keyword evidence="9" id="KW-1185">Reference proteome</keyword>
<gene>
    <name evidence="10" type="primary">CXCL9</name>
</gene>
<dbReference type="InterPro" id="IPR001089">
    <property type="entry name" value="Chemokine_CXC"/>
</dbReference>
<dbReference type="SUPFAM" id="SSF54117">
    <property type="entry name" value="Interleukin 8-like chemokines"/>
    <property type="match status" value="1"/>
</dbReference>
<sequence length="126" mass="14549">MKKRDTCLLLSIIFLTLIGAQGIIMMRNRRCSCIDTSKNTVNPRSLKDLKQFPPTNFCAKREVIAVLKNGKETCLNPDSEKVKKLIKEWEKKVNQKKKQKKGEKNKKNRKGLKPKTSQLPHQKKTT</sequence>
<dbReference type="InterPro" id="IPR018048">
    <property type="entry name" value="Chemokine_CXC_CS"/>
</dbReference>
<evidence type="ECO:0000256" key="3">
    <source>
        <dbReference type="ARBA" id="ARBA00022514"/>
    </source>
</evidence>
<dbReference type="SMART" id="SM00199">
    <property type="entry name" value="SCY"/>
    <property type="match status" value="1"/>
</dbReference>
<dbReference type="InterPro" id="IPR036048">
    <property type="entry name" value="Interleukin_8-like_sf"/>
</dbReference>
<dbReference type="InterPro" id="IPR039809">
    <property type="entry name" value="Chemokine_b/g/d"/>
</dbReference>
<keyword evidence="3 6" id="KW-0202">Cytokine</keyword>